<evidence type="ECO:0000256" key="3">
    <source>
        <dbReference type="ARBA" id="ARBA00022982"/>
    </source>
</evidence>
<reference evidence="7 8" key="1">
    <citation type="submission" date="2019-06" db="EMBL/GenBank/DDBJ databases">
        <title>Complete genome sequence of Antarcticibacterium flavum KCTC 52984T from an Antarctic marine sediment.</title>
        <authorList>
            <person name="Lee Y.M."/>
            <person name="Shin S.C."/>
        </authorList>
    </citation>
    <scope>NUCLEOTIDE SEQUENCE [LARGE SCALE GENOMIC DNA]</scope>
    <source>
        <strain evidence="7 8">KCTC 52984</strain>
    </source>
</reference>
<dbReference type="PROSITE" id="PS51257">
    <property type="entry name" value="PROKAR_LIPOPROTEIN"/>
    <property type="match status" value="1"/>
</dbReference>
<dbReference type="PANTHER" id="PTHR38439">
    <property type="entry name" value="AURACYANIN-B"/>
    <property type="match status" value="1"/>
</dbReference>
<dbReference type="Gene3D" id="2.60.40.420">
    <property type="entry name" value="Cupredoxins - blue copper proteins"/>
    <property type="match status" value="1"/>
</dbReference>
<dbReference type="PANTHER" id="PTHR38439:SF2">
    <property type="entry name" value="OUTER MEMBRANE PROTEIN H.8"/>
    <property type="match status" value="1"/>
</dbReference>
<dbReference type="CDD" id="cd13922">
    <property type="entry name" value="Azurin"/>
    <property type="match status" value="1"/>
</dbReference>
<feature type="region of interest" description="Disordered" evidence="5">
    <location>
        <begin position="24"/>
        <end position="65"/>
    </location>
</feature>
<dbReference type="Proteomes" id="UP000309016">
    <property type="component" value="Chromosome"/>
</dbReference>
<evidence type="ECO:0000259" key="6">
    <source>
        <dbReference type="Pfam" id="PF00127"/>
    </source>
</evidence>
<keyword evidence="1" id="KW-0813">Transport</keyword>
<feature type="domain" description="Blue (type 1) copper" evidence="6">
    <location>
        <begin position="63"/>
        <end position="180"/>
    </location>
</feature>
<dbReference type="InterPro" id="IPR000923">
    <property type="entry name" value="BlueCu_1"/>
</dbReference>
<evidence type="ECO:0000256" key="5">
    <source>
        <dbReference type="SAM" id="MobiDB-lite"/>
    </source>
</evidence>
<evidence type="ECO:0000256" key="2">
    <source>
        <dbReference type="ARBA" id="ARBA00022723"/>
    </source>
</evidence>
<name>A0A5B7X1N5_9FLAO</name>
<feature type="compositionally biased region" description="Low complexity" evidence="5">
    <location>
        <begin position="38"/>
        <end position="55"/>
    </location>
</feature>
<keyword evidence="2" id="KW-0479">Metal-binding</keyword>
<dbReference type="GO" id="GO:0005507">
    <property type="term" value="F:copper ion binding"/>
    <property type="evidence" value="ECO:0007669"/>
    <property type="project" value="InterPro"/>
</dbReference>
<accession>A0A5B7X1N5</accession>
<dbReference type="Pfam" id="PF00127">
    <property type="entry name" value="Copper-bind"/>
    <property type="match status" value="1"/>
</dbReference>
<dbReference type="EMBL" id="CP040812">
    <property type="protein sequence ID" value="QCY68568.1"/>
    <property type="molecule type" value="Genomic_DNA"/>
</dbReference>
<dbReference type="KEGG" id="afla:FHG64_03695"/>
<protein>
    <submittedName>
        <fullName evidence="7">Azurin</fullName>
    </submittedName>
</protein>
<dbReference type="InterPro" id="IPR028871">
    <property type="entry name" value="BlueCu_1_BS"/>
</dbReference>
<keyword evidence="8" id="KW-1185">Reference proteome</keyword>
<dbReference type="InterPro" id="IPR008972">
    <property type="entry name" value="Cupredoxin"/>
</dbReference>
<dbReference type="GO" id="GO:0009055">
    <property type="term" value="F:electron transfer activity"/>
    <property type="evidence" value="ECO:0007669"/>
    <property type="project" value="InterPro"/>
</dbReference>
<proteinExistence type="predicted"/>
<dbReference type="AlphaFoldDB" id="A0A5B7X1N5"/>
<dbReference type="InterPro" id="IPR050845">
    <property type="entry name" value="Cu-binding_ET"/>
</dbReference>
<evidence type="ECO:0000256" key="1">
    <source>
        <dbReference type="ARBA" id="ARBA00022448"/>
    </source>
</evidence>
<sequence>MNTISKILFLLAATVLISCGEKKEEEEEKVTIGNQNRTESSTTSSTRSQEATTTEGDVAEVTLGGNDQMQFDKKEIRVKAGQTVRLTFRHTGQMAKNVMGHNFVLLTQGTNINEFGQAAVKFPDNDYIPEDKSNVIAHTKMLGGGETTTIEFEAPEAGTYDYICSFPGHYAIMQGKFIVE</sequence>
<dbReference type="PROSITE" id="PS00196">
    <property type="entry name" value="COPPER_BLUE"/>
    <property type="match status" value="1"/>
</dbReference>
<dbReference type="RefSeq" id="WP_139065154.1">
    <property type="nucleotide sequence ID" value="NZ_CP040812.1"/>
</dbReference>
<dbReference type="NCBIfam" id="TIGR02695">
    <property type="entry name" value="azurin"/>
    <property type="match status" value="1"/>
</dbReference>
<keyword evidence="3" id="KW-0249">Electron transport</keyword>
<evidence type="ECO:0000256" key="4">
    <source>
        <dbReference type="ARBA" id="ARBA00023008"/>
    </source>
</evidence>
<evidence type="ECO:0000313" key="7">
    <source>
        <dbReference type="EMBL" id="QCY68568.1"/>
    </source>
</evidence>
<organism evidence="7 8">
    <name type="scientific">Antarcticibacterium flavum</name>
    <dbReference type="NCBI Taxonomy" id="2058175"/>
    <lineage>
        <taxon>Bacteria</taxon>
        <taxon>Pseudomonadati</taxon>
        <taxon>Bacteroidota</taxon>
        <taxon>Flavobacteriia</taxon>
        <taxon>Flavobacteriales</taxon>
        <taxon>Flavobacteriaceae</taxon>
        <taxon>Antarcticibacterium</taxon>
    </lineage>
</organism>
<dbReference type="SUPFAM" id="SSF49503">
    <property type="entry name" value="Cupredoxins"/>
    <property type="match status" value="1"/>
</dbReference>
<evidence type="ECO:0000313" key="8">
    <source>
        <dbReference type="Proteomes" id="UP000309016"/>
    </source>
</evidence>
<dbReference type="OrthoDB" id="9814063at2"/>
<keyword evidence="4" id="KW-0186">Copper</keyword>
<dbReference type="InterPro" id="IPR014068">
    <property type="entry name" value="Azurin"/>
</dbReference>
<gene>
    <name evidence="7" type="primary">azu</name>
    <name evidence="7" type="ORF">FHG64_03695</name>
</gene>